<reference evidence="1 2" key="1">
    <citation type="submission" date="2013-08" db="EMBL/GenBank/DDBJ databases">
        <title>Genome sequencing of Cellulomonas carbonis T26.</title>
        <authorList>
            <person name="Chen F."/>
            <person name="Li Y."/>
            <person name="Wang G."/>
        </authorList>
    </citation>
    <scope>NUCLEOTIDE SEQUENCE [LARGE SCALE GENOMIC DNA]</scope>
    <source>
        <strain evidence="1 2">T26</strain>
    </source>
</reference>
<dbReference type="Proteomes" id="UP000029839">
    <property type="component" value="Unassembled WGS sequence"/>
</dbReference>
<accession>A0A0A0BUL4</accession>
<gene>
    <name evidence="1" type="ORF">N868_13630</name>
</gene>
<dbReference type="PANTHER" id="PTHR47916:SF1">
    <property type="entry name" value="3-HYDROXY-5-PHOSPHONOOXYPENTANE-2,4-DIONE THIOLASE"/>
    <property type="match status" value="1"/>
</dbReference>
<dbReference type="EMBL" id="AXCY01000038">
    <property type="protein sequence ID" value="KGM10819.1"/>
    <property type="molecule type" value="Genomic_DNA"/>
</dbReference>
<keyword evidence="2" id="KW-1185">Reference proteome</keyword>
<dbReference type="PIRSF" id="PIRSF038992">
    <property type="entry name" value="Aldolase_Ia"/>
    <property type="match status" value="1"/>
</dbReference>
<dbReference type="SMART" id="SM01133">
    <property type="entry name" value="DeoC"/>
    <property type="match status" value="1"/>
</dbReference>
<protein>
    <submittedName>
        <fullName evidence="1">Fructose-bisphosphate aldolase</fullName>
        <ecNumber evidence="1">4.1.2.13</ecNumber>
    </submittedName>
</protein>
<dbReference type="Gene3D" id="3.20.20.70">
    <property type="entry name" value="Aldolase class I"/>
    <property type="match status" value="1"/>
</dbReference>
<dbReference type="InterPro" id="IPR050456">
    <property type="entry name" value="DeoC/FbaB_aldolase"/>
</dbReference>
<dbReference type="InterPro" id="IPR041720">
    <property type="entry name" value="FbaB-like"/>
</dbReference>
<evidence type="ECO:0000313" key="2">
    <source>
        <dbReference type="Proteomes" id="UP000029839"/>
    </source>
</evidence>
<dbReference type="OrthoDB" id="9771504at2"/>
<reference evidence="1 2" key="2">
    <citation type="journal article" date="2015" name="Stand. Genomic Sci.">
        <title>Draft genome sequence of Cellulomonas carbonis T26(T) and comparative analysis of six Cellulomonas genomes.</title>
        <authorList>
            <person name="Zhuang W."/>
            <person name="Zhang S."/>
            <person name="Xia X."/>
            <person name="Wang G."/>
        </authorList>
    </citation>
    <scope>NUCLEOTIDE SEQUENCE [LARGE SCALE GENOMIC DNA]</scope>
    <source>
        <strain evidence="1 2">T26</strain>
    </source>
</reference>
<dbReference type="InterPro" id="IPR002915">
    <property type="entry name" value="DeoC/FbaB/LacD_aldolase"/>
</dbReference>
<comment type="caution">
    <text evidence="1">The sequence shown here is derived from an EMBL/GenBank/DDBJ whole genome shotgun (WGS) entry which is preliminary data.</text>
</comment>
<dbReference type="SUPFAM" id="SSF51569">
    <property type="entry name" value="Aldolase"/>
    <property type="match status" value="1"/>
</dbReference>
<dbReference type="InterPro" id="IPR013785">
    <property type="entry name" value="Aldolase_TIM"/>
</dbReference>
<evidence type="ECO:0000313" key="1">
    <source>
        <dbReference type="EMBL" id="KGM10819.1"/>
    </source>
</evidence>
<dbReference type="RefSeq" id="WP_052426175.1">
    <property type="nucleotide sequence ID" value="NZ_AXCY01000038.1"/>
</dbReference>
<sequence>MSGSSFRLGRLLDGQSRRSFMVAFDRTLAMGPEPYAEDSGRTIAAIAAHGADAILLSPGLLKQHGHLLAHRGAPSVVCRIDFPFVGPADRGRGESFRLIASVEEAASLGADAVVMFHTLGYRDKDAWADNLAAVGQVAEEARRVGLPLIVEAVPWGAEATDPRDRLEVATAARIAAELGADAVKTEYVGSVEAMRTVVQSCPVPVFVLGGPQVGVDELLDFTRDGIAAGATGVIYGRNVWQRSDSADVSARLRQVVHGTPRARQPHLEPAAPVG</sequence>
<dbReference type="GO" id="GO:0004332">
    <property type="term" value="F:fructose-bisphosphate aldolase activity"/>
    <property type="evidence" value="ECO:0007669"/>
    <property type="project" value="UniProtKB-EC"/>
</dbReference>
<dbReference type="PANTHER" id="PTHR47916">
    <property type="entry name" value="FRUCTOSE-BISPHOSPHATE ALDOLASE CLASS 1"/>
    <property type="match status" value="1"/>
</dbReference>
<name>A0A0A0BUL4_9CELL</name>
<dbReference type="Pfam" id="PF01791">
    <property type="entry name" value="DeoC"/>
    <property type="match status" value="1"/>
</dbReference>
<proteinExistence type="predicted"/>
<keyword evidence="1" id="KW-0456">Lyase</keyword>
<dbReference type="EC" id="4.1.2.13" evidence="1"/>
<dbReference type="AlphaFoldDB" id="A0A0A0BUL4"/>
<organism evidence="1 2">
    <name type="scientific">Cellulomonas carbonis T26</name>
    <dbReference type="NCBI Taxonomy" id="947969"/>
    <lineage>
        <taxon>Bacteria</taxon>
        <taxon>Bacillati</taxon>
        <taxon>Actinomycetota</taxon>
        <taxon>Actinomycetes</taxon>
        <taxon>Micrococcales</taxon>
        <taxon>Cellulomonadaceae</taxon>
        <taxon>Cellulomonas</taxon>
    </lineage>
</organism>